<protein>
    <submittedName>
        <fullName evidence="1">Uncharacterized protein</fullName>
    </submittedName>
</protein>
<evidence type="ECO:0000313" key="2">
    <source>
        <dbReference type="Proteomes" id="UP000054776"/>
    </source>
</evidence>
<sequence>MIPRKCNDVKQFFYAMTTLNDTKLKHDVEFFYYYLKPEDRLC</sequence>
<dbReference type="EMBL" id="JYDH01003407">
    <property type="protein sequence ID" value="KRY05869.1"/>
    <property type="molecule type" value="Genomic_DNA"/>
</dbReference>
<reference evidence="1 2" key="1">
    <citation type="submission" date="2015-01" db="EMBL/GenBank/DDBJ databases">
        <title>Evolution of Trichinella species and genotypes.</title>
        <authorList>
            <person name="Korhonen P.K."/>
            <person name="Edoardo P."/>
            <person name="Giuseppe L.R."/>
            <person name="Gasser R.B."/>
        </authorList>
    </citation>
    <scope>NUCLEOTIDE SEQUENCE [LARGE SCALE GENOMIC DNA]</scope>
    <source>
        <strain evidence="1">ISS3</strain>
    </source>
</reference>
<dbReference type="AlphaFoldDB" id="A0A0V0Z0D4"/>
<dbReference type="Proteomes" id="UP000054776">
    <property type="component" value="Unassembled WGS sequence"/>
</dbReference>
<gene>
    <name evidence="1" type="ORF">T01_2264</name>
</gene>
<organism evidence="1 2">
    <name type="scientific">Trichinella spiralis</name>
    <name type="common">Trichina worm</name>
    <dbReference type="NCBI Taxonomy" id="6334"/>
    <lineage>
        <taxon>Eukaryota</taxon>
        <taxon>Metazoa</taxon>
        <taxon>Ecdysozoa</taxon>
        <taxon>Nematoda</taxon>
        <taxon>Enoplea</taxon>
        <taxon>Dorylaimia</taxon>
        <taxon>Trichinellida</taxon>
        <taxon>Trichinellidae</taxon>
        <taxon>Trichinella</taxon>
    </lineage>
</organism>
<dbReference type="InParanoid" id="A0A0V0Z0D4"/>
<evidence type="ECO:0000313" key="1">
    <source>
        <dbReference type="EMBL" id="KRY05869.1"/>
    </source>
</evidence>
<keyword evidence="2" id="KW-1185">Reference proteome</keyword>
<accession>A0A0V0Z0D4</accession>
<comment type="caution">
    <text evidence="1">The sequence shown here is derived from an EMBL/GenBank/DDBJ whole genome shotgun (WGS) entry which is preliminary data.</text>
</comment>
<proteinExistence type="predicted"/>
<name>A0A0V0Z0D4_TRISP</name>